<evidence type="ECO:0000313" key="1">
    <source>
        <dbReference type="EMBL" id="VYT70083.1"/>
    </source>
</evidence>
<name>A0A6N2YUQ9_9FIRM</name>
<accession>A0A6N2YUQ9</accession>
<protein>
    <submittedName>
        <fullName evidence="1">Uncharacterized protein</fullName>
    </submittedName>
</protein>
<organism evidence="1">
    <name type="scientific">[Ruminococcus] torques</name>
    <dbReference type="NCBI Taxonomy" id="33039"/>
    <lineage>
        <taxon>Bacteria</taxon>
        <taxon>Bacillati</taxon>
        <taxon>Bacillota</taxon>
        <taxon>Clostridia</taxon>
        <taxon>Lachnospirales</taxon>
        <taxon>Lachnospiraceae</taxon>
        <taxon>Mediterraneibacter</taxon>
    </lineage>
</organism>
<sequence>MGHIDLRKKSGGSYVKNDIDLNKATNQIEIFDTGVAILAGKKTLHFTFQYFRICSIL</sequence>
<proteinExistence type="predicted"/>
<gene>
    <name evidence="1" type="ORF">RTLFYP15_00503</name>
</gene>
<dbReference type="EMBL" id="CACRUQ010000003">
    <property type="protein sequence ID" value="VYT70083.1"/>
    <property type="molecule type" value="Genomic_DNA"/>
</dbReference>
<dbReference type="AlphaFoldDB" id="A0A6N2YUQ9"/>
<reference evidence="1" key="1">
    <citation type="submission" date="2019-11" db="EMBL/GenBank/DDBJ databases">
        <authorList>
            <person name="Feng L."/>
        </authorList>
    </citation>
    <scope>NUCLEOTIDE SEQUENCE</scope>
    <source>
        <strain evidence="1">RtorquesLFYP15</strain>
    </source>
</reference>